<protein>
    <recommendedName>
        <fullName evidence="4">UDP-N-acetylglucosamine 2-epimerase (non-hydrolyzing)</fullName>
        <ecNumber evidence="4">5.1.3.14</ecNumber>
    </recommendedName>
</protein>
<dbReference type="EC" id="5.1.3.14" evidence="4"/>
<gene>
    <name evidence="7" type="ordered locus">RPD_2723</name>
</gene>
<reference evidence="7 8" key="1">
    <citation type="submission" date="2006-03" db="EMBL/GenBank/DDBJ databases">
        <title>Complete sequence of Rhodopseudomonas palustris BisB5.</title>
        <authorList>
            <consortium name="US DOE Joint Genome Institute"/>
            <person name="Copeland A."/>
            <person name="Lucas S."/>
            <person name="Lapidus A."/>
            <person name="Barry K."/>
            <person name="Detter J.C."/>
            <person name="Glavina del Rio T."/>
            <person name="Hammon N."/>
            <person name="Israni S."/>
            <person name="Dalin E."/>
            <person name="Tice H."/>
            <person name="Pitluck S."/>
            <person name="Chain P."/>
            <person name="Malfatti S."/>
            <person name="Shin M."/>
            <person name="Vergez L."/>
            <person name="Schmutz J."/>
            <person name="Larimer F."/>
            <person name="Land M."/>
            <person name="Hauser L."/>
            <person name="Pelletier D.A."/>
            <person name="Kyrpides N."/>
            <person name="Lykidis A."/>
            <person name="Oda Y."/>
            <person name="Harwood C.S."/>
            <person name="Richardson P."/>
        </authorList>
    </citation>
    <scope>NUCLEOTIDE SEQUENCE [LARGE SCALE GENOMIC DNA]</scope>
    <source>
        <strain evidence="7 8">BisB5</strain>
    </source>
</reference>
<evidence type="ECO:0000313" key="7">
    <source>
        <dbReference type="EMBL" id="ABE39952.1"/>
    </source>
</evidence>
<comment type="similarity">
    <text evidence="3 5">Belongs to the UDP-N-acetylglucosamine 2-epimerase family.</text>
</comment>
<evidence type="ECO:0000256" key="3">
    <source>
        <dbReference type="ARBA" id="ARBA00038209"/>
    </source>
</evidence>
<dbReference type="InterPro" id="IPR003331">
    <property type="entry name" value="UDP_GlcNAc_Epimerase_2_dom"/>
</dbReference>
<evidence type="ECO:0000256" key="5">
    <source>
        <dbReference type="RuleBase" id="RU003513"/>
    </source>
</evidence>
<accession>Q136N7</accession>
<dbReference type="GO" id="GO:0008761">
    <property type="term" value="F:UDP-N-acetylglucosamine 2-epimerase activity"/>
    <property type="evidence" value="ECO:0007669"/>
    <property type="project" value="UniProtKB-EC"/>
</dbReference>
<comment type="catalytic activity">
    <reaction evidence="2">
        <text>UDP-N-acetyl-alpha-D-glucosamine = UDP-N-acetyl-alpha-D-mannosamine</text>
        <dbReference type="Rhea" id="RHEA:17213"/>
        <dbReference type="ChEBI" id="CHEBI:57705"/>
        <dbReference type="ChEBI" id="CHEBI:68623"/>
        <dbReference type="EC" id="5.1.3.14"/>
    </reaction>
</comment>
<dbReference type="InterPro" id="IPR029767">
    <property type="entry name" value="WecB-like"/>
</dbReference>
<dbReference type="AlphaFoldDB" id="Q136N7"/>
<keyword evidence="1 5" id="KW-0413">Isomerase</keyword>
<dbReference type="CDD" id="cd03786">
    <property type="entry name" value="GTB_UDP-GlcNAc_2-Epimerase"/>
    <property type="match status" value="1"/>
</dbReference>
<evidence type="ECO:0000256" key="4">
    <source>
        <dbReference type="ARBA" id="ARBA00038858"/>
    </source>
</evidence>
<dbReference type="Gene3D" id="3.40.50.2000">
    <property type="entry name" value="Glycogen Phosphorylase B"/>
    <property type="match status" value="2"/>
</dbReference>
<evidence type="ECO:0000313" key="8">
    <source>
        <dbReference type="Proteomes" id="UP000001818"/>
    </source>
</evidence>
<feature type="domain" description="UDP-N-acetylglucosamine 2-epimerase" evidence="6">
    <location>
        <begin position="28"/>
        <end position="363"/>
    </location>
</feature>
<dbReference type="PANTHER" id="PTHR43174:SF2">
    <property type="entry name" value="UDP-N-ACETYLGLUCOSAMINE 2-EPIMERASE"/>
    <property type="match status" value="1"/>
</dbReference>
<sequence length="367" mass="39476">MASSVACCVCVVGTRPEAIKLAPIIKLLARTPWAKPVTVTTGQQSDLLDNTLCGFGIQTDVGIPYETPLDLGSNLARIIERLDQTFQRIGPQIVIAQGDTTTALAACMAAFYRRIPFVHVEAGLRSGELNSPYPEEYHRRMIAISAAINCAPTERAAQNLINEKVSRDTIHVTGNTVIDALLQTARAKPPIPAQFPKGDKTILLTTHRRESFGQPMREALSAVRSFLDANPDVSVFFPVHPNPTARDVAVDVLGSHPQAVLNPALSYRDLVASMQKSWVVLTDSGGLQEEAPALGKPVLILRDSTERPEMVEAGAARIVGTRRASVIGALSELAQSSATYQRMARPAFPYGKGNSAGRIVGLLPSIL</sequence>
<dbReference type="KEGG" id="rpd:RPD_2723"/>
<dbReference type="HOGENOM" id="CLU_041674_1_0_5"/>
<dbReference type="Pfam" id="PF02350">
    <property type="entry name" value="Epimerase_2"/>
    <property type="match status" value="1"/>
</dbReference>
<proteinExistence type="inferred from homology"/>
<dbReference type="STRING" id="316057.RPD_2723"/>
<dbReference type="eggNOG" id="COG0381">
    <property type="taxonomic scope" value="Bacteria"/>
</dbReference>
<dbReference type="SUPFAM" id="SSF53756">
    <property type="entry name" value="UDP-Glycosyltransferase/glycogen phosphorylase"/>
    <property type="match status" value="1"/>
</dbReference>
<dbReference type="Proteomes" id="UP000001818">
    <property type="component" value="Chromosome"/>
</dbReference>
<name>Q136N7_RHOPS</name>
<dbReference type="EMBL" id="CP000283">
    <property type="protein sequence ID" value="ABE39952.1"/>
    <property type="molecule type" value="Genomic_DNA"/>
</dbReference>
<organism evidence="7 8">
    <name type="scientific">Rhodopseudomonas palustris (strain BisB5)</name>
    <dbReference type="NCBI Taxonomy" id="316057"/>
    <lineage>
        <taxon>Bacteria</taxon>
        <taxon>Pseudomonadati</taxon>
        <taxon>Pseudomonadota</taxon>
        <taxon>Alphaproteobacteria</taxon>
        <taxon>Hyphomicrobiales</taxon>
        <taxon>Nitrobacteraceae</taxon>
        <taxon>Rhodopseudomonas</taxon>
    </lineage>
</organism>
<dbReference type="PANTHER" id="PTHR43174">
    <property type="entry name" value="UDP-N-ACETYLGLUCOSAMINE 2-EPIMERASE"/>
    <property type="match status" value="1"/>
</dbReference>
<dbReference type="BioCyc" id="RPAL316057:RPD_RS13700-MONOMER"/>
<evidence type="ECO:0000256" key="1">
    <source>
        <dbReference type="ARBA" id="ARBA00023235"/>
    </source>
</evidence>
<evidence type="ECO:0000256" key="2">
    <source>
        <dbReference type="ARBA" id="ARBA00036080"/>
    </source>
</evidence>
<evidence type="ECO:0000259" key="6">
    <source>
        <dbReference type="Pfam" id="PF02350"/>
    </source>
</evidence>
<dbReference type="NCBIfam" id="TIGR00236">
    <property type="entry name" value="wecB"/>
    <property type="match status" value="1"/>
</dbReference>